<evidence type="ECO:0000313" key="2">
    <source>
        <dbReference type="EMBL" id="GFR88287.1"/>
    </source>
</evidence>
<dbReference type="Proteomes" id="UP000762676">
    <property type="component" value="Unassembled WGS sequence"/>
</dbReference>
<organism evidence="2 3">
    <name type="scientific">Elysia marginata</name>
    <dbReference type="NCBI Taxonomy" id="1093978"/>
    <lineage>
        <taxon>Eukaryota</taxon>
        <taxon>Metazoa</taxon>
        <taxon>Spiralia</taxon>
        <taxon>Lophotrochozoa</taxon>
        <taxon>Mollusca</taxon>
        <taxon>Gastropoda</taxon>
        <taxon>Heterobranchia</taxon>
        <taxon>Euthyneura</taxon>
        <taxon>Panpulmonata</taxon>
        <taxon>Sacoglossa</taxon>
        <taxon>Placobranchoidea</taxon>
        <taxon>Plakobranchidae</taxon>
        <taxon>Elysia</taxon>
    </lineage>
</organism>
<feature type="compositionally biased region" description="Basic and acidic residues" evidence="1">
    <location>
        <begin position="1"/>
        <end position="18"/>
    </location>
</feature>
<evidence type="ECO:0000313" key="3">
    <source>
        <dbReference type="Proteomes" id="UP000762676"/>
    </source>
</evidence>
<evidence type="ECO:0000256" key="1">
    <source>
        <dbReference type="SAM" id="MobiDB-lite"/>
    </source>
</evidence>
<feature type="compositionally biased region" description="Basic and acidic residues" evidence="1">
    <location>
        <begin position="121"/>
        <end position="133"/>
    </location>
</feature>
<feature type="region of interest" description="Disordered" evidence="1">
    <location>
        <begin position="114"/>
        <end position="133"/>
    </location>
</feature>
<proteinExistence type="predicted"/>
<dbReference type="EMBL" id="BMAT01001562">
    <property type="protein sequence ID" value="GFR88287.1"/>
    <property type="molecule type" value="Genomic_DNA"/>
</dbReference>
<comment type="caution">
    <text evidence="2">The sequence shown here is derived from an EMBL/GenBank/DDBJ whole genome shotgun (WGS) entry which is preliminary data.</text>
</comment>
<protein>
    <submittedName>
        <fullName evidence="2">Uncharacterized protein</fullName>
    </submittedName>
</protein>
<accession>A0AAV4GQY8</accession>
<name>A0AAV4GQY8_9GAST</name>
<keyword evidence="3" id="KW-1185">Reference proteome</keyword>
<sequence>MTDPCPDKKRPEQPKLEEPPLEEYQRPPCETSPKQSPKTTTSTSGKKKPNAPATQPGKKPKGPTPQSNENAEKSPCPSPLLLKTTKVSHAPPVIETRQLSVLLLCRPIYGVDAAANCGGTRSEEHKDSYKQNK</sequence>
<feature type="compositionally biased region" description="Low complexity" evidence="1">
    <location>
        <begin position="31"/>
        <end position="44"/>
    </location>
</feature>
<gene>
    <name evidence="2" type="ORF">ElyMa_000766900</name>
</gene>
<feature type="region of interest" description="Disordered" evidence="1">
    <location>
        <begin position="1"/>
        <end position="94"/>
    </location>
</feature>
<reference evidence="2 3" key="1">
    <citation type="journal article" date="2021" name="Elife">
        <title>Chloroplast acquisition without the gene transfer in kleptoplastic sea slugs, Plakobranchus ocellatus.</title>
        <authorList>
            <person name="Maeda T."/>
            <person name="Takahashi S."/>
            <person name="Yoshida T."/>
            <person name="Shimamura S."/>
            <person name="Takaki Y."/>
            <person name="Nagai Y."/>
            <person name="Toyoda A."/>
            <person name="Suzuki Y."/>
            <person name="Arimoto A."/>
            <person name="Ishii H."/>
            <person name="Satoh N."/>
            <person name="Nishiyama T."/>
            <person name="Hasebe M."/>
            <person name="Maruyama T."/>
            <person name="Minagawa J."/>
            <person name="Obokata J."/>
            <person name="Shigenobu S."/>
        </authorList>
    </citation>
    <scope>NUCLEOTIDE SEQUENCE [LARGE SCALE GENOMIC DNA]</scope>
</reference>
<dbReference type="AlphaFoldDB" id="A0AAV4GQY8"/>